<feature type="domain" description="Cyclic nucleotide-binding" evidence="5">
    <location>
        <begin position="17"/>
        <end position="123"/>
    </location>
</feature>
<dbReference type="InterPro" id="IPR014710">
    <property type="entry name" value="RmlC-like_jellyroll"/>
</dbReference>
<evidence type="ECO:0000256" key="4">
    <source>
        <dbReference type="ARBA" id="ARBA00023012"/>
    </source>
</evidence>
<dbReference type="PRINTS" id="PR00344">
    <property type="entry name" value="BCTRLSENSOR"/>
</dbReference>
<evidence type="ECO:0000313" key="8">
    <source>
        <dbReference type="Proteomes" id="UP000475214"/>
    </source>
</evidence>
<reference evidence="7 8" key="1">
    <citation type="submission" date="2020-02" db="EMBL/GenBank/DDBJ databases">
        <authorList>
            <person name="Li X.-J."/>
            <person name="Han X.-M."/>
        </authorList>
    </citation>
    <scope>NUCLEOTIDE SEQUENCE [LARGE SCALE GENOMIC DNA]</scope>
    <source>
        <strain evidence="7 8">CCTCC AB 2017055</strain>
    </source>
</reference>
<proteinExistence type="predicted"/>
<dbReference type="InterPro" id="IPR005467">
    <property type="entry name" value="His_kinase_dom"/>
</dbReference>
<dbReference type="GO" id="GO:0000160">
    <property type="term" value="P:phosphorelay signal transduction system"/>
    <property type="evidence" value="ECO:0007669"/>
    <property type="project" value="UniProtKB-KW"/>
</dbReference>
<organism evidence="7 8">
    <name type="scientific">Phytoactinopolyspora halotolerans</name>
    <dbReference type="NCBI Taxonomy" id="1981512"/>
    <lineage>
        <taxon>Bacteria</taxon>
        <taxon>Bacillati</taxon>
        <taxon>Actinomycetota</taxon>
        <taxon>Actinomycetes</taxon>
        <taxon>Jiangellales</taxon>
        <taxon>Jiangellaceae</taxon>
        <taxon>Phytoactinopolyspora</taxon>
    </lineage>
</organism>
<dbReference type="SUPFAM" id="SSF51206">
    <property type="entry name" value="cAMP-binding domain-like"/>
    <property type="match status" value="1"/>
</dbReference>
<dbReference type="PROSITE" id="PS50042">
    <property type="entry name" value="CNMP_BINDING_3"/>
    <property type="match status" value="1"/>
</dbReference>
<evidence type="ECO:0000256" key="2">
    <source>
        <dbReference type="ARBA" id="ARBA00012438"/>
    </source>
</evidence>
<dbReference type="InterPro" id="IPR018490">
    <property type="entry name" value="cNMP-bd_dom_sf"/>
</dbReference>
<protein>
    <recommendedName>
        <fullName evidence="2">histidine kinase</fullName>
        <ecNumber evidence="2">2.7.13.3</ecNumber>
    </recommendedName>
</protein>
<name>A0A6L9S923_9ACTN</name>
<accession>A0A6L9S923</accession>
<evidence type="ECO:0000259" key="6">
    <source>
        <dbReference type="PROSITE" id="PS50109"/>
    </source>
</evidence>
<dbReference type="AlphaFoldDB" id="A0A6L9S923"/>
<dbReference type="Pfam" id="PF02518">
    <property type="entry name" value="HATPase_c"/>
    <property type="match status" value="1"/>
</dbReference>
<keyword evidence="3" id="KW-0808">Transferase</keyword>
<dbReference type="Gene3D" id="2.60.120.10">
    <property type="entry name" value="Jelly Rolls"/>
    <property type="match status" value="1"/>
</dbReference>
<dbReference type="Proteomes" id="UP000475214">
    <property type="component" value="Unassembled WGS sequence"/>
</dbReference>
<dbReference type="InterPro" id="IPR036890">
    <property type="entry name" value="HATPase_C_sf"/>
</dbReference>
<dbReference type="SMART" id="SM00100">
    <property type="entry name" value="cNMP"/>
    <property type="match status" value="1"/>
</dbReference>
<evidence type="ECO:0000256" key="1">
    <source>
        <dbReference type="ARBA" id="ARBA00000085"/>
    </source>
</evidence>
<dbReference type="Pfam" id="PF00027">
    <property type="entry name" value="cNMP_binding"/>
    <property type="match status" value="1"/>
</dbReference>
<feature type="domain" description="Histidine kinase" evidence="6">
    <location>
        <begin position="270"/>
        <end position="470"/>
    </location>
</feature>
<dbReference type="PANTHER" id="PTHR43065:SF48">
    <property type="entry name" value="HISTIDINE KINASE"/>
    <property type="match status" value="1"/>
</dbReference>
<keyword evidence="8" id="KW-1185">Reference proteome</keyword>
<dbReference type="Gene3D" id="3.30.565.10">
    <property type="entry name" value="Histidine kinase-like ATPase, C-terminal domain"/>
    <property type="match status" value="1"/>
</dbReference>
<evidence type="ECO:0000313" key="7">
    <source>
        <dbReference type="EMBL" id="NEE01092.1"/>
    </source>
</evidence>
<evidence type="ECO:0000259" key="5">
    <source>
        <dbReference type="PROSITE" id="PS50042"/>
    </source>
</evidence>
<comment type="catalytic activity">
    <reaction evidence="1">
        <text>ATP + protein L-histidine = ADP + protein N-phospho-L-histidine.</text>
        <dbReference type="EC" id="2.7.13.3"/>
    </reaction>
</comment>
<sequence length="471" mass="51445">MSAEARIDLAELRTLFLFEGLTEEQLRFVADRSSVRAYPENGVVFREGEPSDALWVLLDGTLRLIRHSEDDDVLVNETDHRGAYAGAVRAFASSAAQTYQSSLIAVRPSRFLRFPADDFAAFIQRWFPMAKHLFDGLYVGIQAAEGTVRQREHLAQLGRLSASLAHELNNPAAATVRASGQLRARVAHMRHKLGMIAEGLVEPTTLARLIAIQEAAVERASKKRDPLTPIQVTDLEDELTDHLESLGVTGAIDLAPVFVAAGLDPTWVDDVAADVGPDLESALRWLGYTLETEALMDEIEEASARISTLVESVKQYSHMDQAAHQEIDIHPGIDSTLTMLGHKLAGIEIRRDYDDALPRVPAYAAELNQVWTNLIDNAVDAMDGTGVLTVRTYRDADAVAVDVQDTGTGIPAEVRSRVFDAFVTTKAAGKGSGLGLDNAKRIIERRHRGSLTFVTGSDGTTFTARLPLTAR</sequence>
<dbReference type="PROSITE" id="PS50109">
    <property type="entry name" value="HIS_KIN"/>
    <property type="match status" value="1"/>
</dbReference>
<dbReference type="SMART" id="SM00387">
    <property type="entry name" value="HATPase_c"/>
    <property type="match status" value="1"/>
</dbReference>
<dbReference type="Gene3D" id="1.10.287.130">
    <property type="match status" value="1"/>
</dbReference>
<dbReference type="GO" id="GO:0004673">
    <property type="term" value="F:protein histidine kinase activity"/>
    <property type="evidence" value="ECO:0007669"/>
    <property type="project" value="UniProtKB-EC"/>
</dbReference>
<dbReference type="EMBL" id="JAAGOA010000008">
    <property type="protein sequence ID" value="NEE01092.1"/>
    <property type="molecule type" value="Genomic_DNA"/>
</dbReference>
<dbReference type="RefSeq" id="WP_163738118.1">
    <property type="nucleotide sequence ID" value="NZ_JAAGOA010000008.1"/>
</dbReference>
<keyword evidence="3" id="KW-0418">Kinase</keyword>
<dbReference type="InterPro" id="IPR004358">
    <property type="entry name" value="Sig_transdc_His_kin-like_C"/>
</dbReference>
<dbReference type="SUPFAM" id="SSF55874">
    <property type="entry name" value="ATPase domain of HSP90 chaperone/DNA topoisomerase II/histidine kinase"/>
    <property type="match status" value="1"/>
</dbReference>
<comment type="caution">
    <text evidence="7">The sequence shown here is derived from an EMBL/GenBank/DDBJ whole genome shotgun (WGS) entry which is preliminary data.</text>
</comment>
<dbReference type="EC" id="2.7.13.3" evidence="2"/>
<dbReference type="InterPro" id="IPR003594">
    <property type="entry name" value="HATPase_dom"/>
</dbReference>
<dbReference type="InterPro" id="IPR000595">
    <property type="entry name" value="cNMP-bd_dom"/>
</dbReference>
<gene>
    <name evidence="7" type="ORF">G1H10_13030</name>
</gene>
<dbReference type="CDD" id="cd00038">
    <property type="entry name" value="CAP_ED"/>
    <property type="match status" value="1"/>
</dbReference>
<keyword evidence="4" id="KW-0902">Two-component regulatory system</keyword>
<evidence type="ECO:0000256" key="3">
    <source>
        <dbReference type="ARBA" id="ARBA00022777"/>
    </source>
</evidence>
<dbReference type="PANTHER" id="PTHR43065">
    <property type="entry name" value="SENSOR HISTIDINE KINASE"/>
    <property type="match status" value="1"/>
</dbReference>